<evidence type="ECO:0000313" key="4">
    <source>
        <dbReference type="Proteomes" id="UP001489004"/>
    </source>
</evidence>
<feature type="region of interest" description="Disordered" evidence="2">
    <location>
        <begin position="358"/>
        <end position="377"/>
    </location>
</feature>
<evidence type="ECO:0000256" key="1">
    <source>
        <dbReference type="SAM" id="Coils"/>
    </source>
</evidence>
<proteinExistence type="predicted"/>
<dbReference type="EMBL" id="JALJOR010000021">
    <property type="protein sequence ID" value="KAK9803380.1"/>
    <property type="molecule type" value="Genomic_DNA"/>
</dbReference>
<feature type="region of interest" description="Disordered" evidence="2">
    <location>
        <begin position="280"/>
        <end position="337"/>
    </location>
</feature>
<organism evidence="3 4">
    <name type="scientific">[Myrmecia] bisecta</name>
    <dbReference type="NCBI Taxonomy" id="41462"/>
    <lineage>
        <taxon>Eukaryota</taxon>
        <taxon>Viridiplantae</taxon>
        <taxon>Chlorophyta</taxon>
        <taxon>core chlorophytes</taxon>
        <taxon>Trebouxiophyceae</taxon>
        <taxon>Trebouxiales</taxon>
        <taxon>Trebouxiaceae</taxon>
        <taxon>Myrmecia</taxon>
    </lineage>
</organism>
<name>A0AAW1NZA4_9CHLO</name>
<protein>
    <submittedName>
        <fullName evidence="3">Uncharacterized protein</fullName>
    </submittedName>
</protein>
<gene>
    <name evidence="3" type="ORF">WJX72_002249</name>
</gene>
<sequence length="377" mass="42496">MIRAARRAKEAQLEAATRQARVEVQEYANSAERLHEEQLLLQMNRRMAQAEEHNRFLSAQLRTAQQEVQDLTKLNEQVTRLNVIKDERLHEALALIADLEARLQQHQNVRQMVQRAEQQVLSMEQRMEQQALHMQELRNENQQLVHEMQQQTKLVAVTEAKSREAEVAQLRSIIQKLQADVANERHGKLDAEQRNADLLKSIEAERKAHDERRVQYERMQEANDMYRTKNAALEEQARRLHEANNEASFQITRNEARIAELSSVLSRSALLQQRSVHKDALPTFSNSRRPSENGGPRCDHRRANSEMGYAPHGPLSPTNTQAGRAPPVGAYNRSSSLNGAGSSGTGGYAVFAAPVMSPTPARGSPSRLGMQAGESGC</sequence>
<dbReference type="Proteomes" id="UP001489004">
    <property type="component" value="Unassembled WGS sequence"/>
</dbReference>
<evidence type="ECO:0000256" key="2">
    <source>
        <dbReference type="SAM" id="MobiDB-lite"/>
    </source>
</evidence>
<feature type="coiled-coil region" evidence="1">
    <location>
        <begin position="17"/>
        <end position="250"/>
    </location>
</feature>
<reference evidence="3 4" key="1">
    <citation type="journal article" date="2024" name="Nat. Commun.">
        <title>Phylogenomics reveals the evolutionary origins of lichenization in chlorophyte algae.</title>
        <authorList>
            <person name="Puginier C."/>
            <person name="Libourel C."/>
            <person name="Otte J."/>
            <person name="Skaloud P."/>
            <person name="Haon M."/>
            <person name="Grisel S."/>
            <person name="Petersen M."/>
            <person name="Berrin J.G."/>
            <person name="Delaux P.M."/>
            <person name="Dal Grande F."/>
            <person name="Keller J."/>
        </authorList>
    </citation>
    <scope>NUCLEOTIDE SEQUENCE [LARGE SCALE GENOMIC DNA]</scope>
    <source>
        <strain evidence="3 4">SAG 2043</strain>
    </source>
</reference>
<keyword evidence="1" id="KW-0175">Coiled coil</keyword>
<dbReference type="AlphaFoldDB" id="A0AAW1NZA4"/>
<evidence type="ECO:0000313" key="3">
    <source>
        <dbReference type="EMBL" id="KAK9803380.1"/>
    </source>
</evidence>
<accession>A0AAW1NZA4</accession>
<comment type="caution">
    <text evidence="3">The sequence shown here is derived from an EMBL/GenBank/DDBJ whole genome shotgun (WGS) entry which is preliminary data.</text>
</comment>
<keyword evidence="4" id="KW-1185">Reference proteome</keyword>